<proteinExistence type="inferred from homology"/>
<evidence type="ECO:0000313" key="6">
    <source>
        <dbReference type="Proteomes" id="UP000019116"/>
    </source>
</evidence>
<dbReference type="Proteomes" id="UP000019116">
    <property type="component" value="Chromosome 2A"/>
</dbReference>
<dbReference type="InterPro" id="IPR004140">
    <property type="entry name" value="Exo70"/>
</dbReference>
<keyword evidence="3" id="KW-0653">Protein transport</keyword>
<evidence type="ECO:0000256" key="3">
    <source>
        <dbReference type="RuleBase" id="RU365026"/>
    </source>
</evidence>
<dbReference type="Gramene" id="TraesCS2A03G1247600.1">
    <property type="protein sequence ID" value="TraesCS2A03G1247600.1.CDS1"/>
    <property type="gene ID" value="TraesCS2A03G1247600"/>
</dbReference>
<dbReference type="PANTHER" id="PTHR12542:SF131">
    <property type="entry name" value="EXOCYST SUBUNIT EXO70 FAMILY PROTEIN"/>
    <property type="match status" value="1"/>
</dbReference>
<sequence>MAGRLAALPEAGTTGAMAPSPQRNLYLDSIRCVAVSGGRIVSIAVHSGLSCSVDSSSAPSDSYASKVTASSAGSSCAAAAELGAHELTKIGRRMISDGYTRRMALEYSGGSDGALETLFSELDVDWVLQIPEGRGSRRKLQLNDLAERWVRAFIVILTCIVEEQPSSPSARFGKASINKMLVFVDAVVSPQEEKTLSLRDLLDMYICVSSAAYNLTGTLSLSPGVQHIYSGIACSLSREGDKLNRAMYSRMEEVWALMENDDSWAFEIRRGGGKVHPNTQLMVDCILSIVEALGWAGNYAWFQDTTNLRRLIDENVHYLKEFLLRKSVLCSDPTLRYLFLLNNSYLVAQLFELRPGDHWGLTPQCEKYMDGYLDVSWRPVLSHIPQMAFMEGYQDVPRGHVMFCIPKTFSHTPFQRLMKTTSPLAKFDSAFRKAYQAQKFLKVPDPWLRSVLRETITKRIISRYRDYLAYLKNHPELEKHVSHRCSSTNQLKEMLGELFEG</sequence>
<reference evidence="5" key="1">
    <citation type="submission" date="2018-08" db="EMBL/GenBank/DDBJ databases">
        <authorList>
            <person name="Rossello M."/>
        </authorList>
    </citation>
    <scope>NUCLEOTIDE SEQUENCE [LARGE SCALE GENOMIC DNA]</scope>
    <source>
        <strain evidence="5">cv. Chinese Spring</strain>
    </source>
</reference>
<dbReference type="AlphaFoldDB" id="A0A3B6B875"/>
<name>A0A3B6B875_WHEAT</name>
<keyword evidence="3" id="KW-0268">Exocytosis</keyword>
<dbReference type="GO" id="GO:0006887">
    <property type="term" value="P:exocytosis"/>
    <property type="evidence" value="ECO:0000318"/>
    <property type="project" value="GO_Central"/>
</dbReference>
<dbReference type="EnsemblPlants" id="TraesCS2A02G540600.1">
    <property type="protein sequence ID" value="TraesCS2A02G540600.1.cds1"/>
    <property type="gene ID" value="TraesCS2A02G540600"/>
</dbReference>
<dbReference type="Gramene" id="TraesNOR2A03G00810450.1">
    <property type="protein sequence ID" value="TraesNOR2A03G00810450.1.CDS1"/>
    <property type="gene ID" value="TraesNOR2A03G00810450"/>
</dbReference>
<dbReference type="Pfam" id="PF03081">
    <property type="entry name" value="Exo70_C"/>
    <property type="match status" value="1"/>
</dbReference>
<dbReference type="GO" id="GO:0015031">
    <property type="term" value="P:protein transport"/>
    <property type="evidence" value="ECO:0007669"/>
    <property type="project" value="UniProtKB-KW"/>
</dbReference>
<keyword evidence="2 3" id="KW-0813">Transport</keyword>
<organism evidence="5">
    <name type="scientific">Triticum aestivum</name>
    <name type="common">Wheat</name>
    <dbReference type="NCBI Taxonomy" id="4565"/>
    <lineage>
        <taxon>Eukaryota</taxon>
        <taxon>Viridiplantae</taxon>
        <taxon>Streptophyta</taxon>
        <taxon>Embryophyta</taxon>
        <taxon>Tracheophyta</taxon>
        <taxon>Spermatophyta</taxon>
        <taxon>Magnoliopsida</taxon>
        <taxon>Liliopsida</taxon>
        <taxon>Poales</taxon>
        <taxon>Poaceae</taxon>
        <taxon>BOP clade</taxon>
        <taxon>Pooideae</taxon>
        <taxon>Triticodae</taxon>
        <taxon>Triticeae</taxon>
        <taxon>Triticinae</taxon>
        <taxon>Triticum</taxon>
    </lineage>
</organism>
<feature type="domain" description="Exocyst complex subunit Exo70 C-terminal" evidence="4">
    <location>
        <begin position="173"/>
        <end position="483"/>
    </location>
</feature>
<dbReference type="OMA" id="WALMEND"/>
<dbReference type="GO" id="GO:0000145">
    <property type="term" value="C:exocyst"/>
    <property type="evidence" value="ECO:0000318"/>
    <property type="project" value="GO_Central"/>
</dbReference>
<evidence type="ECO:0000256" key="1">
    <source>
        <dbReference type="ARBA" id="ARBA00006756"/>
    </source>
</evidence>
<dbReference type="Gene3D" id="1.20.1280.170">
    <property type="entry name" value="Exocyst complex component Exo70"/>
    <property type="match status" value="1"/>
</dbReference>
<dbReference type="InterPro" id="IPR046364">
    <property type="entry name" value="Exo70_C"/>
</dbReference>
<protein>
    <recommendedName>
        <fullName evidence="3">Exocyst subunit Exo70 family protein</fullName>
    </recommendedName>
</protein>
<dbReference type="SMR" id="A0A3B6B875"/>
<dbReference type="Gramene" id="TraesCS2A02G540600.1">
    <property type="protein sequence ID" value="TraesCS2A02G540600.1.cds1"/>
    <property type="gene ID" value="TraesCS2A02G540600"/>
</dbReference>
<comment type="function">
    <text evidence="3">Component of the exocyst complex.</text>
</comment>
<dbReference type="PANTHER" id="PTHR12542">
    <property type="entry name" value="EXOCYST COMPLEX PROTEIN EXO70"/>
    <property type="match status" value="1"/>
</dbReference>
<dbReference type="STRING" id="4565.A0A3B6B875"/>
<accession>A0A3B6B875</accession>
<dbReference type="GO" id="GO:0005546">
    <property type="term" value="F:phosphatidylinositol-4,5-bisphosphate binding"/>
    <property type="evidence" value="ECO:0007669"/>
    <property type="project" value="InterPro"/>
</dbReference>
<keyword evidence="6" id="KW-1185">Reference proteome</keyword>
<evidence type="ECO:0000313" key="5">
    <source>
        <dbReference type="EnsemblPlants" id="TraesCS2A02G540600.1.cds1"/>
    </source>
</evidence>
<comment type="similarity">
    <text evidence="1 3">Belongs to the EXO70 family.</text>
</comment>
<evidence type="ECO:0000256" key="2">
    <source>
        <dbReference type="ARBA" id="ARBA00022448"/>
    </source>
</evidence>
<reference evidence="5" key="2">
    <citation type="submission" date="2018-10" db="UniProtKB">
        <authorList>
            <consortium name="EnsemblPlants"/>
        </authorList>
    </citation>
    <scope>IDENTIFICATION</scope>
</reference>
<dbReference type="Gramene" id="TraesSTA2A03G00801520.1">
    <property type="protein sequence ID" value="TraesSTA2A03G00801520.1.CDS1"/>
    <property type="gene ID" value="TraesSTA2A03G00801520"/>
</dbReference>
<dbReference type="SUPFAM" id="SSF74788">
    <property type="entry name" value="Cullin repeat-like"/>
    <property type="match status" value="1"/>
</dbReference>
<dbReference type="InterPro" id="IPR016159">
    <property type="entry name" value="Cullin_repeat-like_dom_sf"/>
</dbReference>
<evidence type="ECO:0000259" key="4">
    <source>
        <dbReference type="Pfam" id="PF03081"/>
    </source>
</evidence>